<evidence type="ECO:0000313" key="1">
    <source>
        <dbReference type="EMBL" id="MEX8194785.1"/>
    </source>
</evidence>
<dbReference type="RefSeq" id="WP_369339964.1">
    <property type="nucleotide sequence ID" value="NZ_JBFYGN010000026.1"/>
</dbReference>
<keyword evidence="2" id="KW-1185">Reference proteome</keyword>
<reference evidence="1 2" key="1">
    <citation type="journal article" date="2013" name="Int. J. Syst. Evol. Microbiol.">
        <title>Comamonas guangdongensis sp. nov., isolated from subterranean forest sediment, and emended description of the genus Comamonas.</title>
        <authorList>
            <person name="Zhang J."/>
            <person name="Wang Y."/>
            <person name="Zhou S."/>
            <person name="Wu C."/>
            <person name="He J."/>
            <person name="Li F."/>
        </authorList>
    </citation>
    <scope>NUCLEOTIDE SEQUENCE [LARGE SCALE GENOMIC DNA]</scope>
    <source>
        <strain evidence="1 2">CCTCC AB2011133</strain>
    </source>
</reference>
<dbReference type="Proteomes" id="UP001561046">
    <property type="component" value="Unassembled WGS sequence"/>
</dbReference>
<proteinExistence type="predicted"/>
<comment type="caution">
    <text evidence="1">The sequence shown here is derived from an EMBL/GenBank/DDBJ whole genome shotgun (WGS) entry which is preliminary data.</text>
</comment>
<dbReference type="InterPro" id="IPR011990">
    <property type="entry name" value="TPR-like_helical_dom_sf"/>
</dbReference>
<dbReference type="Gene3D" id="1.25.40.10">
    <property type="entry name" value="Tetratricopeptide repeat domain"/>
    <property type="match status" value="1"/>
</dbReference>
<dbReference type="SMART" id="SM00671">
    <property type="entry name" value="SEL1"/>
    <property type="match status" value="1"/>
</dbReference>
<sequence length="100" mass="10517">MNPGQDFPHPCTLLGAARLMLAGADLHLKAQAASRLGYHLQARRLWEGLAGAGDADALYQLAQMAELGLGGPSDALQARTLYLRAAQAGHEQAAARLEQG</sequence>
<dbReference type="SUPFAM" id="SSF81901">
    <property type="entry name" value="HCP-like"/>
    <property type="match status" value="1"/>
</dbReference>
<gene>
    <name evidence="1" type="ORF">AB6724_18285</name>
</gene>
<evidence type="ECO:0000313" key="2">
    <source>
        <dbReference type="Proteomes" id="UP001561046"/>
    </source>
</evidence>
<dbReference type="InterPro" id="IPR006597">
    <property type="entry name" value="Sel1-like"/>
</dbReference>
<dbReference type="EMBL" id="JBFYGN010000026">
    <property type="protein sequence ID" value="MEX8194785.1"/>
    <property type="molecule type" value="Genomic_DNA"/>
</dbReference>
<protein>
    <recommendedName>
        <fullName evidence="3">Sel1 repeat family protein</fullName>
    </recommendedName>
</protein>
<accession>A0ABV3ZYV4</accession>
<name>A0ABV3ZYV4_9BURK</name>
<organism evidence="1 2">
    <name type="scientific">Comamonas guangdongensis</name>
    <dbReference type="NCBI Taxonomy" id="510515"/>
    <lineage>
        <taxon>Bacteria</taxon>
        <taxon>Pseudomonadati</taxon>
        <taxon>Pseudomonadota</taxon>
        <taxon>Betaproteobacteria</taxon>
        <taxon>Burkholderiales</taxon>
        <taxon>Comamonadaceae</taxon>
        <taxon>Comamonas</taxon>
    </lineage>
</organism>
<evidence type="ECO:0008006" key="3">
    <source>
        <dbReference type="Google" id="ProtNLM"/>
    </source>
</evidence>